<dbReference type="InterPro" id="IPR001254">
    <property type="entry name" value="Trypsin_dom"/>
</dbReference>
<dbReference type="PANTHER" id="PTHR24252:SF17">
    <property type="entry name" value="SUPPRESSOR OF TUMORIGENICITY 14 PROTEIN HOMOLOG-RELATED"/>
    <property type="match status" value="1"/>
</dbReference>
<dbReference type="Ensembl" id="ENSPNYT00000017574.1">
    <property type="protein sequence ID" value="ENSPNYP00000017149.1"/>
    <property type="gene ID" value="ENSPNYG00000012980.1"/>
</dbReference>
<dbReference type="CDD" id="cd00190">
    <property type="entry name" value="Tryp_SPc"/>
    <property type="match status" value="1"/>
</dbReference>
<dbReference type="Gene3D" id="2.40.10.10">
    <property type="entry name" value="Trypsin-like serine proteases"/>
    <property type="match status" value="2"/>
</dbReference>
<keyword evidence="7" id="KW-0472">Membrane</keyword>
<dbReference type="SUPFAM" id="SSF50494">
    <property type="entry name" value="Trypsin-like serine proteases"/>
    <property type="match status" value="1"/>
</dbReference>
<dbReference type="PROSITE" id="PS50240">
    <property type="entry name" value="TRYPSIN_DOM"/>
    <property type="match status" value="1"/>
</dbReference>
<dbReference type="GO" id="GO:0006508">
    <property type="term" value="P:proteolysis"/>
    <property type="evidence" value="ECO:0007669"/>
    <property type="project" value="UniProtKB-KW"/>
</dbReference>
<accession>A0A3B4G4X9</accession>
<dbReference type="SMART" id="SM00020">
    <property type="entry name" value="Tryp_SPc"/>
    <property type="match status" value="1"/>
</dbReference>
<reference evidence="9" key="1">
    <citation type="submission" date="2023-09" db="UniProtKB">
        <authorList>
            <consortium name="Ensembl"/>
        </authorList>
    </citation>
    <scope>IDENTIFICATION</scope>
</reference>
<organism evidence="9">
    <name type="scientific">Pundamilia nyererei</name>
    <dbReference type="NCBI Taxonomy" id="303518"/>
    <lineage>
        <taxon>Eukaryota</taxon>
        <taxon>Metazoa</taxon>
        <taxon>Chordata</taxon>
        <taxon>Craniata</taxon>
        <taxon>Vertebrata</taxon>
        <taxon>Euteleostomi</taxon>
        <taxon>Actinopterygii</taxon>
        <taxon>Neopterygii</taxon>
        <taxon>Teleostei</taxon>
        <taxon>Neoteleostei</taxon>
        <taxon>Acanthomorphata</taxon>
        <taxon>Ovalentaria</taxon>
        <taxon>Cichlomorphae</taxon>
        <taxon>Cichliformes</taxon>
        <taxon>Cichlidae</taxon>
        <taxon>African cichlids</taxon>
        <taxon>Pseudocrenilabrinae</taxon>
        <taxon>Haplochromini</taxon>
        <taxon>Pundamilia</taxon>
    </lineage>
</organism>
<feature type="domain" description="Peptidase S1" evidence="8">
    <location>
        <begin position="51"/>
        <end position="248"/>
    </location>
</feature>
<dbReference type="STRING" id="303518.ENSPNYP00000017149"/>
<keyword evidence="1 6" id="KW-0645">Protease</keyword>
<name>A0A3B4G4X9_9CICH</name>
<evidence type="ECO:0000313" key="9">
    <source>
        <dbReference type="Ensembl" id="ENSPNYP00000017149.1"/>
    </source>
</evidence>
<keyword evidence="3 6" id="KW-0720">Serine protease</keyword>
<dbReference type="PRINTS" id="PR00722">
    <property type="entry name" value="CHYMOTRYPSIN"/>
</dbReference>
<evidence type="ECO:0000256" key="2">
    <source>
        <dbReference type="ARBA" id="ARBA00022801"/>
    </source>
</evidence>
<keyword evidence="7" id="KW-1133">Transmembrane helix</keyword>
<keyword evidence="4" id="KW-1015">Disulfide bond</keyword>
<dbReference type="PROSITE" id="PS00135">
    <property type="entry name" value="TRYPSIN_SER"/>
    <property type="match status" value="1"/>
</dbReference>
<feature type="transmembrane region" description="Helical" evidence="7">
    <location>
        <begin position="265"/>
        <end position="285"/>
    </location>
</feature>
<dbReference type="InterPro" id="IPR009003">
    <property type="entry name" value="Peptidase_S1_PA"/>
</dbReference>
<evidence type="ECO:0000256" key="7">
    <source>
        <dbReference type="SAM" id="Phobius"/>
    </source>
</evidence>
<evidence type="ECO:0000256" key="5">
    <source>
        <dbReference type="ARBA" id="ARBA00024195"/>
    </source>
</evidence>
<keyword evidence="7" id="KW-0812">Transmembrane</keyword>
<evidence type="ECO:0000256" key="1">
    <source>
        <dbReference type="ARBA" id="ARBA00022670"/>
    </source>
</evidence>
<comment type="similarity">
    <text evidence="5">Belongs to the peptidase S1 family. CLIP subfamily.</text>
</comment>
<evidence type="ECO:0000256" key="3">
    <source>
        <dbReference type="ARBA" id="ARBA00022825"/>
    </source>
</evidence>
<dbReference type="InterPro" id="IPR001314">
    <property type="entry name" value="Peptidase_S1A"/>
</dbReference>
<dbReference type="InterPro" id="IPR043504">
    <property type="entry name" value="Peptidase_S1_PA_chymotrypsin"/>
</dbReference>
<dbReference type="Pfam" id="PF00089">
    <property type="entry name" value="Trypsin"/>
    <property type="match status" value="2"/>
</dbReference>
<dbReference type="InterPro" id="IPR018114">
    <property type="entry name" value="TRYPSIN_HIS"/>
</dbReference>
<protein>
    <recommendedName>
        <fullName evidence="8">Peptidase S1 domain-containing protein</fullName>
    </recommendedName>
</protein>
<dbReference type="AlphaFoldDB" id="A0A3B4G4X9"/>
<dbReference type="FunFam" id="2.40.10.10:FF:000002">
    <property type="entry name" value="Transmembrane protease serine"/>
    <property type="match status" value="1"/>
</dbReference>
<evidence type="ECO:0000256" key="4">
    <source>
        <dbReference type="ARBA" id="ARBA00023157"/>
    </source>
</evidence>
<evidence type="ECO:0000259" key="8">
    <source>
        <dbReference type="PROSITE" id="PS50240"/>
    </source>
</evidence>
<sequence>MVIIEGVTSMYSFDNSFCIYLFFALIVCLLDFVFFISYPDCSVLVSNGQRIVGGTLATKNEWAWQVSMQWRGRHVCGGAIISPRWVITAAHCFVDQEKNMYYNHKRGELTFITLLLLFVGGVRPVCLPSPTESFPDGSDCWITGWGYINENTEELRQAHVKVIAQSICYDLSVYGLFITPRMICAGSMDGGVDSCQGDSGGPLVCKTSKGDWKLAGVVSWGEGCARPNKPGVYSRVTELLQWIEHYIDIQVWEALFLTACKCKTYLYLSLCFGVKVLLVYLLHLCHSLSKNAFLFSF</sequence>
<evidence type="ECO:0000256" key="6">
    <source>
        <dbReference type="RuleBase" id="RU363034"/>
    </source>
</evidence>
<dbReference type="InterPro" id="IPR033116">
    <property type="entry name" value="TRYPSIN_SER"/>
</dbReference>
<proteinExistence type="inferred from homology"/>
<dbReference type="GO" id="GO:0004252">
    <property type="term" value="F:serine-type endopeptidase activity"/>
    <property type="evidence" value="ECO:0007669"/>
    <property type="project" value="InterPro"/>
</dbReference>
<dbReference type="GeneTree" id="ENSGT00940000155418"/>
<dbReference type="PROSITE" id="PS00134">
    <property type="entry name" value="TRYPSIN_HIS"/>
    <property type="match status" value="1"/>
</dbReference>
<feature type="transmembrane region" description="Helical" evidence="7">
    <location>
        <begin position="17"/>
        <end position="38"/>
    </location>
</feature>
<dbReference type="PANTHER" id="PTHR24252">
    <property type="entry name" value="ACROSIN-RELATED"/>
    <property type="match status" value="1"/>
</dbReference>
<keyword evidence="2 6" id="KW-0378">Hydrolase</keyword>